<dbReference type="EMBL" id="KE007239">
    <property type="protein sequence ID" value="EOQ99661.1"/>
    <property type="molecule type" value="Genomic_DNA"/>
</dbReference>
<dbReference type="KEGG" id="wic:J056_001493"/>
<organism evidence="2 3">
    <name type="scientific">Wallemia ichthyophaga (strain EXF-994 / CBS 113033)</name>
    <dbReference type="NCBI Taxonomy" id="1299270"/>
    <lineage>
        <taxon>Eukaryota</taxon>
        <taxon>Fungi</taxon>
        <taxon>Dikarya</taxon>
        <taxon>Basidiomycota</taxon>
        <taxon>Wallemiomycotina</taxon>
        <taxon>Wallemiomycetes</taxon>
        <taxon>Wallemiales</taxon>
        <taxon>Wallemiaceae</taxon>
        <taxon>Wallemia</taxon>
    </lineage>
</organism>
<dbReference type="AlphaFoldDB" id="R9ABX6"/>
<name>R9ABX6_WALI9</name>
<feature type="region of interest" description="Disordered" evidence="1">
    <location>
        <begin position="90"/>
        <end position="127"/>
    </location>
</feature>
<proteinExistence type="predicted"/>
<evidence type="ECO:0000313" key="2">
    <source>
        <dbReference type="EMBL" id="EOQ99661.1"/>
    </source>
</evidence>
<dbReference type="Proteomes" id="UP000014064">
    <property type="component" value="Unassembled WGS sequence"/>
</dbReference>
<dbReference type="GeneID" id="20374445"/>
<feature type="compositionally biased region" description="Low complexity" evidence="1">
    <location>
        <begin position="97"/>
        <end position="112"/>
    </location>
</feature>
<dbReference type="OrthoDB" id="10412416at2759"/>
<dbReference type="RefSeq" id="XP_009269396.1">
    <property type="nucleotide sequence ID" value="XM_009271121.1"/>
</dbReference>
<keyword evidence="3" id="KW-1185">Reference proteome</keyword>
<evidence type="ECO:0000313" key="3">
    <source>
        <dbReference type="Proteomes" id="UP000014064"/>
    </source>
</evidence>
<accession>R9ABX6</accession>
<dbReference type="HOGENOM" id="CLU_1972168_0_0_1"/>
<protein>
    <submittedName>
        <fullName evidence="2">Uncharacterized protein</fullName>
    </submittedName>
</protein>
<evidence type="ECO:0000256" key="1">
    <source>
        <dbReference type="SAM" id="MobiDB-lite"/>
    </source>
</evidence>
<feature type="compositionally biased region" description="Basic residues" evidence="1">
    <location>
        <begin position="113"/>
        <end position="127"/>
    </location>
</feature>
<reference evidence="3" key="1">
    <citation type="journal article" date="2013" name="BMC Genomics">
        <title>Genome and transcriptome sequencing of the halophilic fungus Wallemia ichthyophaga: haloadaptations present and absent.</title>
        <authorList>
            <person name="Zajc J."/>
            <person name="Liu Y."/>
            <person name="Dai W."/>
            <person name="Yang Z."/>
            <person name="Hu J."/>
            <person name="Gostincar C."/>
            <person name="Gunde-Cimerman N."/>
        </authorList>
    </citation>
    <scope>NUCLEOTIDE SEQUENCE [LARGE SCALE GENOMIC DNA]</scope>
    <source>
        <strain evidence="3">EXF-994 / CBS 113033</strain>
    </source>
</reference>
<sequence length="127" mass="14835">MIIRKGEPRYGNLLEYKKTALLLFINTQKLFHMPKFDYNNQDPEYRRHQADVLKQNTDLFFGIIGNNDLPDNEPKRSYKGYKLIKDEDSEATTPLLSKQSNNQTTASSTSHSYHSHNSHHSQPQLRK</sequence>
<gene>
    <name evidence="2" type="ORF">J056_001493</name>
</gene>